<dbReference type="Proteomes" id="UP000886653">
    <property type="component" value="Unassembled WGS sequence"/>
</dbReference>
<comment type="caution">
    <text evidence="2">The sequence shown here is derived from an EMBL/GenBank/DDBJ whole genome shotgun (WGS) entry which is preliminary data.</text>
</comment>
<evidence type="ECO:0000313" key="3">
    <source>
        <dbReference type="Proteomes" id="UP000886653"/>
    </source>
</evidence>
<keyword evidence="3" id="KW-1185">Reference proteome</keyword>
<feature type="chain" id="PRO_5040227860" description="Secreted protein" evidence="1">
    <location>
        <begin position="22"/>
        <end position="156"/>
    </location>
</feature>
<dbReference type="EMBL" id="MU167226">
    <property type="protein sequence ID" value="KAG0149564.1"/>
    <property type="molecule type" value="Genomic_DNA"/>
</dbReference>
<evidence type="ECO:0008006" key="4">
    <source>
        <dbReference type="Google" id="ProtNLM"/>
    </source>
</evidence>
<evidence type="ECO:0000256" key="1">
    <source>
        <dbReference type="SAM" id="SignalP"/>
    </source>
</evidence>
<gene>
    <name evidence="2" type="ORF">CROQUDRAFT_669096</name>
</gene>
<accession>A0A9P6NP94</accession>
<protein>
    <recommendedName>
        <fullName evidence="4">Secreted protein</fullName>
    </recommendedName>
</protein>
<keyword evidence="1" id="KW-0732">Signal</keyword>
<organism evidence="2 3">
    <name type="scientific">Cronartium quercuum f. sp. fusiforme G11</name>
    <dbReference type="NCBI Taxonomy" id="708437"/>
    <lineage>
        <taxon>Eukaryota</taxon>
        <taxon>Fungi</taxon>
        <taxon>Dikarya</taxon>
        <taxon>Basidiomycota</taxon>
        <taxon>Pucciniomycotina</taxon>
        <taxon>Pucciniomycetes</taxon>
        <taxon>Pucciniales</taxon>
        <taxon>Coleosporiaceae</taxon>
        <taxon>Cronartium</taxon>
    </lineage>
</organism>
<dbReference type="AlphaFoldDB" id="A0A9P6NP94"/>
<sequence length="156" mass="17140">MHSIIAILSLVIAAIIGSSVASTGDTDSNGNYKVWCNLYIRTVPGYQEIECASNPRGASRGFELATTTYRCGIQECNKASGKTCQIQGNPYSSTDMQVTCDSAYEATRTKVPHYNRVTPANPQLWTNGINCKDKEGTMFICQANHEFSTCHHCFKL</sequence>
<evidence type="ECO:0000313" key="2">
    <source>
        <dbReference type="EMBL" id="KAG0149564.1"/>
    </source>
</evidence>
<name>A0A9P6NP94_9BASI</name>
<proteinExistence type="predicted"/>
<reference evidence="2" key="1">
    <citation type="submission" date="2013-11" db="EMBL/GenBank/DDBJ databases">
        <title>Genome sequence of the fusiform rust pathogen reveals effectors for host alternation and coevolution with pine.</title>
        <authorList>
            <consortium name="DOE Joint Genome Institute"/>
            <person name="Smith K."/>
            <person name="Pendleton A."/>
            <person name="Kubisiak T."/>
            <person name="Anderson C."/>
            <person name="Salamov A."/>
            <person name="Aerts A."/>
            <person name="Riley R."/>
            <person name="Clum A."/>
            <person name="Lindquist E."/>
            <person name="Ence D."/>
            <person name="Campbell M."/>
            <person name="Kronenberg Z."/>
            <person name="Feau N."/>
            <person name="Dhillon B."/>
            <person name="Hamelin R."/>
            <person name="Burleigh J."/>
            <person name="Smith J."/>
            <person name="Yandell M."/>
            <person name="Nelson C."/>
            <person name="Grigoriev I."/>
            <person name="Davis J."/>
        </authorList>
    </citation>
    <scope>NUCLEOTIDE SEQUENCE</scope>
    <source>
        <strain evidence="2">G11</strain>
    </source>
</reference>
<feature type="signal peptide" evidence="1">
    <location>
        <begin position="1"/>
        <end position="21"/>
    </location>
</feature>